<evidence type="ECO:0000259" key="2">
    <source>
        <dbReference type="Pfam" id="PF14349"/>
    </source>
</evidence>
<keyword evidence="4" id="KW-1185">Reference proteome</keyword>
<evidence type="ECO:0000313" key="3">
    <source>
        <dbReference type="EMBL" id="SHH43756.1"/>
    </source>
</evidence>
<feature type="compositionally biased region" description="Polar residues" evidence="1">
    <location>
        <begin position="1129"/>
        <end position="1152"/>
    </location>
</feature>
<dbReference type="RefSeq" id="WP_159431406.1">
    <property type="nucleotide sequence ID" value="NZ_BMEN01000001.1"/>
</dbReference>
<protein>
    <submittedName>
        <fullName evidence="3">Protein involved in gliding motility SprA</fullName>
    </submittedName>
</protein>
<feature type="region of interest" description="Disordered" evidence="1">
    <location>
        <begin position="1067"/>
        <end position="1099"/>
    </location>
</feature>
<reference evidence="4" key="1">
    <citation type="submission" date="2016-11" db="EMBL/GenBank/DDBJ databases">
        <authorList>
            <person name="Varghese N."/>
            <person name="Submissions S."/>
        </authorList>
    </citation>
    <scope>NUCLEOTIDE SEQUENCE [LARGE SCALE GENOMIC DNA]</scope>
    <source>
        <strain evidence="4">DSM 100572</strain>
    </source>
</reference>
<evidence type="ECO:0000313" key="4">
    <source>
        <dbReference type="Proteomes" id="UP000184109"/>
    </source>
</evidence>
<feature type="domain" description="Gliding motility protein SprA N-terminal" evidence="2">
    <location>
        <begin position="1096"/>
        <end position="1592"/>
    </location>
</feature>
<gene>
    <name evidence="3" type="ORF">SAMN05444281_0608</name>
</gene>
<accession>A0A1M5SZ52</accession>
<dbReference type="InterPro" id="IPR026377">
    <property type="entry name" value="Cell_surface_SprA"/>
</dbReference>
<dbReference type="EMBL" id="FQXQ01000001">
    <property type="protein sequence ID" value="SHH43756.1"/>
    <property type="molecule type" value="Genomic_DNA"/>
</dbReference>
<organism evidence="3 4">
    <name type="scientific">Wenyingzhuangia marina</name>
    <dbReference type="NCBI Taxonomy" id="1195760"/>
    <lineage>
        <taxon>Bacteria</taxon>
        <taxon>Pseudomonadati</taxon>
        <taxon>Bacteroidota</taxon>
        <taxon>Flavobacteriia</taxon>
        <taxon>Flavobacteriales</taxon>
        <taxon>Flavobacteriaceae</taxon>
        <taxon>Wenyingzhuangia</taxon>
    </lineage>
</organism>
<feature type="domain" description="Gliding motility protein SprA N-terminal" evidence="2">
    <location>
        <begin position="59"/>
        <end position="443"/>
    </location>
</feature>
<dbReference type="Proteomes" id="UP000184109">
    <property type="component" value="Unassembled WGS sequence"/>
</dbReference>
<dbReference type="STRING" id="1195760.SAMN05444281_0608"/>
<name>A0A1M5SZ52_9FLAO</name>
<proteinExistence type="predicted"/>
<evidence type="ECO:0000256" key="1">
    <source>
        <dbReference type="SAM" id="MobiDB-lite"/>
    </source>
</evidence>
<feature type="region of interest" description="Disordered" evidence="1">
    <location>
        <begin position="1129"/>
        <end position="1157"/>
    </location>
</feature>
<sequence>MKNFSRIIILLLGLVVTYNSYGQEKEKDTINTENKAPVYSFDNYSEGVLYLKNPTEKDVIYDPKIGRYIVREKIGNSSFTTPKYLTEKEYQDYRLKKDIQDYFKAKSRAVDGIRDDSEADQKDLLPTFYVNNDFFETVFGGSEIKLIPRGSVTLRFGLLYQNVENPLLSEENRKSYTPEFDQQIRASLTAKVGERLNADINYDTQSTFSFQNQVKLTYEPTEDDIIRSIEVGNVSMDVKNNLISGAQSLFGVKTKLQFGATTVTGVISQQQSQTKNVIAEGGSALSQFELRTTQYDNNRHFFIAQYFRNRYNDALKELPLINSAVQITKVEVWVTNRNTNTQDVRNIVGLVDLAESGTDKYDNSQSNITNTTQVSQSPNALLIPRNEENTLNQYIGTQNNQLRSVQDVPGVLSGFQQGAEYAIVENARKLTPNEFTYHPQLGYVSLNSRLNDGDVMAIAYEYTYNGQAYRVGELSTDGIESDKNIVVKLIRPQLIDTQAIVWNLMMKNIYSLGAYDMQRDGFRMDLLYRNDATGQASNNLQDAEEEIKNRTLLNITNLDRLDANNNLTRPSGDNYKGDGFFDYVENLTVDSKNGSIIFPTIEPFGRDLEETLTSQEDKDKYVFNELYTTTASVAENDYQKKDKFLIKGQYKASASDGISLGAFNVPRGSVTVTAGGIVLVEGIDYTVDYFAGRVKIINPSIEASGQAVNVSLENNTFFNQQRKTFIGFDVEHKFSDKFVLGATYLNISERPMTNKVQFGQDPINNSMYGLNFNYSTEAPVLTDLANYLPNIDTDAPSNISVRGDIAYLRPNTPSSIDIGGEATTYIDDFEGAQIPINIGSAQSWSLASVPVGFDGVDFGEANTNSLDYGKKRAKLAWYTIDQLFYSNTSLKPSNIDPNEVSRAEVRPVQSQELFPQRNLDITQRTNLQTFDLTYYPNERGPYNYEQISNTNPKELSNPEERWAGISRGLTTTDFQRSNVQYIEFWLQDPYENYSITNNEGIITNPNPTNQNGTLYINLGSISEDILKDNRKGFENGLPENGDTSIGVDQTNLANIPTEKSLLYAFDQGDETRRNQDVGLDGMNNQEEKNRFPDLSTLEDPSSDDYHFFRGTDLDNQNASILTRYKNYNNTEGNSPTATLSQESYPTAATNNPDVEDIDRDQTMNTLNAYWQYKVDLSQNNLSKNTNPYIFDERTTTVTLENGTDKQFKWYLFRVPIANGRAIGGINSFQSIRFMRMFLTDFEIPVALRFAELQLVRGDWRIYDQIIDENDVLTPRELTATENIVETGTVNIEENENRVPINYILPPTIVRQNLQGTANVLQQNEQSLSVKVENLEQDNTIGVYKNVNVDMRMFKRLKMFIHAEELAANTVNDDDLVAVIRLGSDTNDNYYQIEIPLKTTEVPNFGTSNALGAYAVWPEANNLDVSLTDLTSLKLKRDAESESSLSVYPANVDNSTVAIRVKGNPNLSNVRTIFMGVKNKDVTQKSAEVWFNELRMSGFDNKGGWATKVSADANIADFAKISLNGGYQSIGFGGIDQSVNERSQEEIKNYSVNTSVNVGQLLPNDWNVKIPVNYTVSEEIRTPKFDPKYEDVLSKDTKEINPNSSSIDIKSKRRSISLINVKKDRADGSVKKPQVYDIENFSVSYSYSDAVNESYTIEKDIKQSVNASANYAFKFKQIEVTPFKNSALFDDKNLKLIKDFNFNLLPSSIGVNSNIKRNYSEYKTRDLLSNPNNLPIPILKQRNFMFDWNYNIGYQVTSAINVAFNASNNYIYDTYERDGTPEEEIENMDLYSNFFNIGRPSNYAQSITASYKIPIDKIPLLSFVNADYSYSGNFSWQAASPSFVDKVGNTIQNGQTHNFTSNLNFSKFYKEIGLKKLFSPSTKKSRLPVVGRKKRASGASVGDFIYGLLSSFKTAKLSYNRNTGSSLNGYAPEIGFLGRNKYNGSYAPSLSYVFGQQTNVLQNAVTNGWLLGRSGEATDVIYNKNYANNLVTSASYDVTIKPMNDLNIQLTGNRTYASNSSQQIDYITGGSDIEASKVNTYGNFNISYSLIKTAFDADADELFNTFINNRSKVVSQIHPNYQGEINAGNGTLTQALNSQEVLIYSFLSAYSGNDVVGSDKTIFRSLPIPNWQLTYRGLMRVGFIKENFSNFTLTHGYNSSYTINNFSSNLNSDNSNPFQSNLIYSGVTLVDAFSPLIKVDVKLKNSLSFRGTINTSRTLSLNLNNTTLSEVLGNEYVFGIGYRIKDVSLKTRFLKQRKTLKGDINIKADVSYRTDVTSIRSIDASANQPVGGQNLLGIKVAADYNLSRNFTASLYYDQNVSSYAISTLYPRQSINTGLSIVYNLGN</sequence>
<dbReference type="NCBIfam" id="TIGR04189">
    <property type="entry name" value="surface_SprA"/>
    <property type="match status" value="1"/>
</dbReference>
<dbReference type="OrthoDB" id="9806090at2"/>
<dbReference type="Pfam" id="PF14349">
    <property type="entry name" value="SprA_N"/>
    <property type="match status" value="2"/>
</dbReference>
<dbReference type="InterPro" id="IPR025684">
    <property type="entry name" value="SprA_N_dom"/>
</dbReference>